<evidence type="ECO:0000259" key="12">
    <source>
        <dbReference type="PROSITE" id="PS50109"/>
    </source>
</evidence>
<dbReference type="Pfam" id="PF00989">
    <property type="entry name" value="PAS"/>
    <property type="match status" value="1"/>
</dbReference>
<feature type="domain" description="Response regulatory" evidence="13">
    <location>
        <begin position="593"/>
        <end position="711"/>
    </location>
</feature>
<dbReference type="FunFam" id="1.10.287.130:FF:000002">
    <property type="entry name" value="Two-component osmosensing histidine kinase"/>
    <property type="match status" value="1"/>
</dbReference>
<dbReference type="CDD" id="cd00082">
    <property type="entry name" value="HisKA"/>
    <property type="match status" value="1"/>
</dbReference>
<evidence type="ECO:0000256" key="10">
    <source>
        <dbReference type="ARBA" id="ARBA00068150"/>
    </source>
</evidence>
<keyword evidence="7" id="KW-0067">ATP-binding</keyword>
<reference evidence="16 17" key="1">
    <citation type="submission" date="2018-11" db="EMBL/GenBank/DDBJ databases">
        <title>Parancylomarina longa gen. nov., sp. nov., isolated from sediments of southern Okinawa.</title>
        <authorList>
            <person name="Fu T."/>
        </authorList>
    </citation>
    <scope>NUCLEOTIDE SEQUENCE [LARGE SCALE GENOMIC DNA]</scope>
    <source>
        <strain evidence="16 17">T3-2 S1-C</strain>
    </source>
</reference>
<evidence type="ECO:0000256" key="5">
    <source>
        <dbReference type="ARBA" id="ARBA00022741"/>
    </source>
</evidence>
<dbReference type="RefSeq" id="WP_127342893.1">
    <property type="nucleotide sequence ID" value="NZ_RJJX01000004.1"/>
</dbReference>
<dbReference type="SMART" id="SM00388">
    <property type="entry name" value="HisKA"/>
    <property type="match status" value="1"/>
</dbReference>
<organism evidence="16 17">
    <name type="scientific">Ancylomarina longa</name>
    <dbReference type="NCBI Taxonomy" id="2487017"/>
    <lineage>
        <taxon>Bacteria</taxon>
        <taxon>Pseudomonadati</taxon>
        <taxon>Bacteroidota</taxon>
        <taxon>Bacteroidia</taxon>
        <taxon>Marinilabiliales</taxon>
        <taxon>Marinifilaceae</taxon>
        <taxon>Ancylomarina</taxon>
    </lineage>
</organism>
<dbReference type="Pfam" id="PF02518">
    <property type="entry name" value="HATPase_c"/>
    <property type="match status" value="1"/>
</dbReference>
<dbReference type="EMBL" id="RJJX01000004">
    <property type="protein sequence ID" value="RUT79169.1"/>
    <property type="molecule type" value="Genomic_DNA"/>
</dbReference>
<dbReference type="GO" id="GO:0005524">
    <property type="term" value="F:ATP binding"/>
    <property type="evidence" value="ECO:0007669"/>
    <property type="project" value="UniProtKB-KW"/>
</dbReference>
<evidence type="ECO:0000256" key="7">
    <source>
        <dbReference type="ARBA" id="ARBA00022840"/>
    </source>
</evidence>
<keyword evidence="3 11" id="KW-0597">Phosphoprotein</keyword>
<dbReference type="InterPro" id="IPR011006">
    <property type="entry name" value="CheY-like_superfamily"/>
</dbReference>
<feature type="domain" description="PAC" evidence="15">
    <location>
        <begin position="148"/>
        <end position="200"/>
    </location>
</feature>
<dbReference type="Gene3D" id="3.30.565.10">
    <property type="entry name" value="Histidine kinase-like ATPase, C-terminal domain"/>
    <property type="match status" value="1"/>
</dbReference>
<sequence>MNPLLKKQIEKYLSSGEEQRLHDFIQAIDNAFSSLDTDLMQMSDALAGESKKLIKANAELKRTLVTKTEEIKTTTSRLEFVVDNISEIIFQASRNGDWLYLNPTWEKVTGFKVKKSLDSNVFEYMHPDDIEFCKVKLKRLLTGKQKLCNEEIRLVTVKGSYVWCKLVAKLSYNKDGKMTGLTGSIKDISKRKLLEEEKNRTEEKYKLIFEKSSVVYLIIEGAKFLECNQACLDLFGVSKRENFVGKYVKNFSPEYQHDGNCSEDKAKEMIQIAKETGSNTFDWVHIKENGEEFPVEVSLNSIPMVEGNLLFVVLHDLSERKRVEHELIRARERAEEATRAKAQFLSTMSHEIRTPMNAVIGVTHLLADDNPREDQLNNINILKLSADNLMSLINDILDFSKIEAGRISLEEIDFNFRNLVNNIAAGFESKSKEKGLDFIVNIDPKIPPYLMGDPTRISQVLNNLCSNALKFTERGFVKIKVSMQPSKGDLVQLQFDISDTGIGIPLEKQEAVFDSFSQADSNTTRLYGGTGLGLTITQKLVKIMHGNISVYSEEDKGTTFCVSLSFPVSLKSKPKVNFTSDHFTEINKIKGLHVLVAEDNPMNVLILKQFLKKWDITCEVAENGKLAYDKVQSGDFDMVLMDLQMPVMDGYNAARNIRSLGEDKFKVMPIIAVTASAFSEIRKKVVDAGMTDFVTKPINPEDLYVKLQKYAS</sequence>
<dbReference type="SMART" id="SM00448">
    <property type="entry name" value="REC"/>
    <property type="match status" value="1"/>
</dbReference>
<dbReference type="InterPro" id="IPR005467">
    <property type="entry name" value="His_kinase_dom"/>
</dbReference>
<dbReference type="PROSITE" id="PS50113">
    <property type="entry name" value="PAC"/>
    <property type="match status" value="1"/>
</dbReference>
<evidence type="ECO:0000256" key="11">
    <source>
        <dbReference type="PROSITE-ProRule" id="PRU00169"/>
    </source>
</evidence>
<dbReference type="Gene3D" id="1.10.287.130">
    <property type="match status" value="1"/>
</dbReference>
<dbReference type="OrthoDB" id="9796457at2"/>
<dbReference type="Gene3D" id="3.30.450.20">
    <property type="entry name" value="PAS domain"/>
    <property type="match status" value="2"/>
</dbReference>
<evidence type="ECO:0000259" key="15">
    <source>
        <dbReference type="PROSITE" id="PS50113"/>
    </source>
</evidence>
<dbReference type="InterPro" id="IPR035965">
    <property type="entry name" value="PAS-like_dom_sf"/>
</dbReference>
<dbReference type="InterPro" id="IPR001789">
    <property type="entry name" value="Sig_transdc_resp-reg_receiver"/>
</dbReference>
<dbReference type="Pfam" id="PF13426">
    <property type="entry name" value="PAS_9"/>
    <property type="match status" value="1"/>
</dbReference>
<dbReference type="CDD" id="cd00130">
    <property type="entry name" value="PAS"/>
    <property type="match status" value="2"/>
</dbReference>
<dbReference type="PANTHER" id="PTHR45339:SF1">
    <property type="entry name" value="HYBRID SIGNAL TRANSDUCTION HISTIDINE KINASE J"/>
    <property type="match status" value="1"/>
</dbReference>
<dbReference type="PROSITE" id="PS50112">
    <property type="entry name" value="PAS"/>
    <property type="match status" value="1"/>
</dbReference>
<dbReference type="InterPro" id="IPR036097">
    <property type="entry name" value="HisK_dim/P_sf"/>
</dbReference>
<dbReference type="PRINTS" id="PR00344">
    <property type="entry name" value="BCTRLSENSOR"/>
</dbReference>
<evidence type="ECO:0000313" key="16">
    <source>
        <dbReference type="EMBL" id="RUT79169.1"/>
    </source>
</evidence>
<comment type="subunit">
    <text evidence="9">At low DSF concentrations, interacts with RpfF.</text>
</comment>
<dbReference type="SMART" id="SM00387">
    <property type="entry name" value="HATPase_c"/>
    <property type="match status" value="1"/>
</dbReference>
<dbReference type="SUPFAM" id="SSF47384">
    <property type="entry name" value="Homodimeric domain of signal transducing histidine kinase"/>
    <property type="match status" value="1"/>
</dbReference>
<dbReference type="FunFam" id="3.30.565.10:FF:000010">
    <property type="entry name" value="Sensor histidine kinase RcsC"/>
    <property type="match status" value="1"/>
</dbReference>
<dbReference type="PROSITE" id="PS50109">
    <property type="entry name" value="HIS_KIN"/>
    <property type="match status" value="1"/>
</dbReference>
<dbReference type="SUPFAM" id="SSF52172">
    <property type="entry name" value="CheY-like"/>
    <property type="match status" value="1"/>
</dbReference>
<dbReference type="Pfam" id="PF00072">
    <property type="entry name" value="Response_reg"/>
    <property type="match status" value="1"/>
</dbReference>
<keyword evidence="5" id="KW-0547">Nucleotide-binding</keyword>
<comment type="catalytic activity">
    <reaction evidence="1">
        <text>ATP + protein L-histidine = ADP + protein N-phospho-L-histidine.</text>
        <dbReference type="EC" id="2.7.13.3"/>
    </reaction>
</comment>
<evidence type="ECO:0000256" key="1">
    <source>
        <dbReference type="ARBA" id="ARBA00000085"/>
    </source>
</evidence>
<proteinExistence type="predicted"/>
<dbReference type="InterPro" id="IPR000014">
    <property type="entry name" value="PAS"/>
</dbReference>
<dbReference type="PROSITE" id="PS50110">
    <property type="entry name" value="RESPONSE_REGULATORY"/>
    <property type="match status" value="1"/>
</dbReference>
<dbReference type="CDD" id="cd16922">
    <property type="entry name" value="HATPase_EvgS-ArcB-TorS-like"/>
    <property type="match status" value="1"/>
</dbReference>
<evidence type="ECO:0000256" key="8">
    <source>
        <dbReference type="ARBA" id="ARBA00023012"/>
    </source>
</evidence>
<dbReference type="SUPFAM" id="SSF55785">
    <property type="entry name" value="PYP-like sensor domain (PAS domain)"/>
    <property type="match status" value="2"/>
</dbReference>
<dbReference type="Proteomes" id="UP000282985">
    <property type="component" value="Unassembled WGS sequence"/>
</dbReference>
<dbReference type="PANTHER" id="PTHR45339">
    <property type="entry name" value="HYBRID SIGNAL TRANSDUCTION HISTIDINE KINASE J"/>
    <property type="match status" value="1"/>
</dbReference>
<dbReference type="GO" id="GO:0006355">
    <property type="term" value="P:regulation of DNA-templated transcription"/>
    <property type="evidence" value="ECO:0007669"/>
    <property type="project" value="InterPro"/>
</dbReference>
<dbReference type="InterPro" id="IPR036890">
    <property type="entry name" value="HATPase_C_sf"/>
</dbReference>
<dbReference type="SMART" id="SM00091">
    <property type="entry name" value="PAS"/>
    <property type="match status" value="2"/>
</dbReference>
<dbReference type="InterPro" id="IPR003661">
    <property type="entry name" value="HisK_dim/P_dom"/>
</dbReference>
<evidence type="ECO:0000256" key="9">
    <source>
        <dbReference type="ARBA" id="ARBA00064003"/>
    </source>
</evidence>
<evidence type="ECO:0000256" key="2">
    <source>
        <dbReference type="ARBA" id="ARBA00012438"/>
    </source>
</evidence>
<dbReference type="InterPro" id="IPR001610">
    <property type="entry name" value="PAC"/>
</dbReference>
<feature type="modified residue" description="4-aspartylphosphate" evidence="11">
    <location>
        <position position="642"/>
    </location>
</feature>
<evidence type="ECO:0000313" key="17">
    <source>
        <dbReference type="Proteomes" id="UP000282985"/>
    </source>
</evidence>
<keyword evidence="17" id="KW-1185">Reference proteome</keyword>
<evidence type="ECO:0000256" key="4">
    <source>
        <dbReference type="ARBA" id="ARBA00022679"/>
    </source>
</evidence>
<dbReference type="Pfam" id="PF00512">
    <property type="entry name" value="HisKA"/>
    <property type="match status" value="1"/>
</dbReference>
<evidence type="ECO:0000259" key="13">
    <source>
        <dbReference type="PROSITE" id="PS50110"/>
    </source>
</evidence>
<dbReference type="AlphaFoldDB" id="A0A434AXB3"/>
<feature type="domain" description="Histidine kinase" evidence="12">
    <location>
        <begin position="347"/>
        <end position="568"/>
    </location>
</feature>
<dbReference type="Gene3D" id="3.40.50.2300">
    <property type="match status" value="1"/>
</dbReference>
<dbReference type="CDD" id="cd17546">
    <property type="entry name" value="REC_hyHK_CKI1_RcsC-like"/>
    <property type="match status" value="1"/>
</dbReference>
<comment type="caution">
    <text evidence="16">The sequence shown here is derived from an EMBL/GenBank/DDBJ whole genome shotgun (WGS) entry which is preliminary data.</text>
</comment>
<gene>
    <name evidence="16" type="ORF">DLK05_04960</name>
</gene>
<dbReference type="SMART" id="SM00086">
    <property type="entry name" value="PAC"/>
    <property type="match status" value="2"/>
</dbReference>
<dbReference type="SUPFAM" id="SSF55874">
    <property type="entry name" value="ATPase domain of HSP90 chaperone/DNA topoisomerase II/histidine kinase"/>
    <property type="match status" value="1"/>
</dbReference>
<dbReference type="InterPro" id="IPR004358">
    <property type="entry name" value="Sig_transdc_His_kin-like_C"/>
</dbReference>
<dbReference type="InterPro" id="IPR000700">
    <property type="entry name" value="PAS-assoc_C"/>
</dbReference>
<keyword evidence="4" id="KW-0808">Transferase</keyword>
<evidence type="ECO:0000256" key="3">
    <source>
        <dbReference type="ARBA" id="ARBA00022553"/>
    </source>
</evidence>
<accession>A0A434AXB3</accession>
<protein>
    <recommendedName>
        <fullName evidence="10">Sensory/regulatory protein RpfC</fullName>
        <ecNumber evidence="2">2.7.13.3</ecNumber>
    </recommendedName>
</protein>
<evidence type="ECO:0000256" key="6">
    <source>
        <dbReference type="ARBA" id="ARBA00022777"/>
    </source>
</evidence>
<dbReference type="InterPro" id="IPR013767">
    <property type="entry name" value="PAS_fold"/>
</dbReference>
<feature type="domain" description="PAS" evidence="14">
    <location>
        <begin position="74"/>
        <end position="144"/>
    </location>
</feature>
<dbReference type="InterPro" id="IPR003594">
    <property type="entry name" value="HATPase_dom"/>
</dbReference>
<dbReference type="NCBIfam" id="TIGR00229">
    <property type="entry name" value="sensory_box"/>
    <property type="match status" value="2"/>
</dbReference>
<keyword evidence="8" id="KW-0902">Two-component regulatory system</keyword>
<keyword evidence="6" id="KW-0418">Kinase</keyword>
<dbReference type="EC" id="2.7.13.3" evidence="2"/>
<dbReference type="GO" id="GO:0000155">
    <property type="term" value="F:phosphorelay sensor kinase activity"/>
    <property type="evidence" value="ECO:0007669"/>
    <property type="project" value="InterPro"/>
</dbReference>
<evidence type="ECO:0000259" key="14">
    <source>
        <dbReference type="PROSITE" id="PS50112"/>
    </source>
</evidence>
<name>A0A434AXB3_9BACT</name>